<organism evidence="2 3">
    <name type="scientific">Phascolarctos cinereus</name>
    <name type="common">Koala</name>
    <dbReference type="NCBI Taxonomy" id="38626"/>
    <lineage>
        <taxon>Eukaryota</taxon>
        <taxon>Metazoa</taxon>
        <taxon>Chordata</taxon>
        <taxon>Craniata</taxon>
        <taxon>Vertebrata</taxon>
        <taxon>Euteleostomi</taxon>
        <taxon>Mammalia</taxon>
        <taxon>Metatheria</taxon>
        <taxon>Diprotodontia</taxon>
        <taxon>Phascolarctidae</taxon>
        <taxon>Phascolarctos</taxon>
    </lineage>
</organism>
<dbReference type="GO" id="GO:2001033">
    <property type="term" value="P:negative regulation of double-strand break repair via nonhomologous end joining"/>
    <property type="evidence" value="ECO:0007669"/>
    <property type="project" value="InterPro"/>
</dbReference>
<gene>
    <name evidence="3" type="primary">CUNH7orf49</name>
</gene>
<dbReference type="FunCoup" id="A0A6P5LI19">
    <property type="interactions" value="1617"/>
</dbReference>
<evidence type="ECO:0000313" key="3">
    <source>
        <dbReference type="RefSeq" id="XP_020857955.1"/>
    </source>
</evidence>
<evidence type="ECO:0000313" key="2">
    <source>
        <dbReference type="Proteomes" id="UP000515140"/>
    </source>
</evidence>
<dbReference type="GeneID" id="110219164"/>
<dbReference type="InterPro" id="IPR028278">
    <property type="entry name" value="MRI"/>
</dbReference>
<proteinExistence type="predicted"/>
<sequence length="161" mass="18335">MEASQEDKNHSAVSRCIIEGMKHENKVNVCLGFQPETPSKRTAFFFYRFGEYRKKYRTSLPSDRTVYFMNEAELVDIALGVLVECRKQEKPLEHTLLLGTDKAQTTQPESPWASENSSNGEEVVNDALRTSPSGKQEYSASGHKNSEDEDALKYVREIFFS</sequence>
<dbReference type="InParanoid" id="A0A6P5LI19"/>
<dbReference type="CTD" id="78996"/>
<reference evidence="3" key="1">
    <citation type="submission" date="2025-08" db="UniProtKB">
        <authorList>
            <consortium name="RefSeq"/>
        </authorList>
    </citation>
    <scope>IDENTIFICATION</scope>
    <source>
        <tissue evidence="3">Spleen</tissue>
    </source>
</reference>
<feature type="region of interest" description="Disordered" evidence="1">
    <location>
        <begin position="96"/>
        <end position="148"/>
    </location>
</feature>
<dbReference type="GO" id="GO:0005634">
    <property type="term" value="C:nucleus"/>
    <property type="evidence" value="ECO:0007669"/>
    <property type="project" value="TreeGrafter"/>
</dbReference>
<dbReference type="PANTHER" id="PTHR14566">
    <property type="entry name" value="CELL CYCLE REGULATOR OF NON-HOMOLOGOUS END JOINING"/>
    <property type="match status" value="1"/>
</dbReference>
<feature type="compositionally biased region" description="Polar residues" evidence="1">
    <location>
        <begin position="128"/>
        <end position="143"/>
    </location>
</feature>
<accession>A0A6P5LI19</accession>
<dbReference type="GO" id="GO:0005737">
    <property type="term" value="C:cytoplasm"/>
    <property type="evidence" value="ECO:0007669"/>
    <property type="project" value="TreeGrafter"/>
</dbReference>
<dbReference type="RefSeq" id="XP_020857955.1">
    <property type="nucleotide sequence ID" value="XM_021002296.1"/>
</dbReference>
<name>A0A6P5LI19_PHACI</name>
<dbReference type="Proteomes" id="UP000515140">
    <property type="component" value="Unplaced"/>
</dbReference>
<dbReference type="GO" id="GO:0006303">
    <property type="term" value="P:double-strand break repair via nonhomologous end joining"/>
    <property type="evidence" value="ECO:0007669"/>
    <property type="project" value="TreeGrafter"/>
</dbReference>
<feature type="compositionally biased region" description="Polar residues" evidence="1">
    <location>
        <begin position="102"/>
        <end position="120"/>
    </location>
</feature>
<dbReference type="KEGG" id="pcw:110219164"/>
<evidence type="ECO:0000256" key="1">
    <source>
        <dbReference type="SAM" id="MobiDB-lite"/>
    </source>
</evidence>
<keyword evidence="2" id="KW-1185">Reference proteome</keyword>
<dbReference type="PANTHER" id="PTHR14566:SF0">
    <property type="entry name" value="CELL CYCLE REGULATOR OF NON-HOMOLOGOUS END JOINING"/>
    <property type="match status" value="1"/>
</dbReference>
<dbReference type="Pfam" id="PF15325">
    <property type="entry name" value="MRI"/>
    <property type="match status" value="1"/>
</dbReference>
<protein>
    <submittedName>
        <fullName evidence="3">Modulator of retrovirus infection homolog isoform X1</fullName>
    </submittedName>
</protein>
<dbReference type="AlphaFoldDB" id="A0A6P5LI19"/>